<keyword evidence="7 8" id="KW-0472">Membrane</keyword>
<feature type="transmembrane region" description="Helical" evidence="8">
    <location>
        <begin position="6"/>
        <end position="22"/>
    </location>
</feature>
<dbReference type="GO" id="GO:0055085">
    <property type="term" value="P:transmembrane transport"/>
    <property type="evidence" value="ECO:0007669"/>
    <property type="project" value="InterPro"/>
</dbReference>
<dbReference type="PANTHER" id="PTHR36838">
    <property type="entry name" value="AUXIN EFFLUX CARRIER FAMILY PROTEIN"/>
    <property type="match status" value="1"/>
</dbReference>
<dbReference type="Pfam" id="PF03547">
    <property type="entry name" value="Mem_trans"/>
    <property type="match status" value="1"/>
</dbReference>
<feature type="transmembrane region" description="Helical" evidence="8">
    <location>
        <begin position="250"/>
        <end position="267"/>
    </location>
</feature>
<evidence type="ECO:0000256" key="8">
    <source>
        <dbReference type="SAM" id="Phobius"/>
    </source>
</evidence>
<dbReference type="RefSeq" id="WP_171298066.1">
    <property type="nucleotide sequence ID" value="NZ_CP087098.1"/>
</dbReference>
<gene>
    <name evidence="9" type="ORF">HLQ16_15920</name>
</gene>
<name>A0A7Y3SXZ9_9CLOT</name>
<feature type="transmembrane region" description="Helical" evidence="8">
    <location>
        <begin position="187"/>
        <end position="212"/>
    </location>
</feature>
<organism evidence="9 10">
    <name type="scientific">Clostridium estertheticum</name>
    <dbReference type="NCBI Taxonomy" id="238834"/>
    <lineage>
        <taxon>Bacteria</taxon>
        <taxon>Bacillati</taxon>
        <taxon>Bacillota</taxon>
        <taxon>Clostridia</taxon>
        <taxon>Eubacteriales</taxon>
        <taxon>Clostridiaceae</taxon>
        <taxon>Clostridium</taxon>
    </lineage>
</organism>
<evidence type="ECO:0000256" key="6">
    <source>
        <dbReference type="ARBA" id="ARBA00022989"/>
    </source>
</evidence>
<dbReference type="AlphaFoldDB" id="A0A7Y3SXZ9"/>
<dbReference type="InterPro" id="IPR038770">
    <property type="entry name" value="Na+/solute_symporter_sf"/>
</dbReference>
<evidence type="ECO:0000313" key="10">
    <source>
        <dbReference type="Proteomes" id="UP000531659"/>
    </source>
</evidence>
<keyword evidence="4" id="KW-1003">Cell membrane</keyword>
<dbReference type="EMBL" id="JABEYB010000012">
    <property type="protein sequence ID" value="NNU77424.1"/>
    <property type="molecule type" value="Genomic_DNA"/>
</dbReference>
<evidence type="ECO:0000256" key="5">
    <source>
        <dbReference type="ARBA" id="ARBA00022692"/>
    </source>
</evidence>
<feature type="transmembrane region" description="Helical" evidence="8">
    <location>
        <begin position="224"/>
        <end position="244"/>
    </location>
</feature>
<comment type="caution">
    <text evidence="9">The sequence shown here is derived from an EMBL/GenBank/DDBJ whole genome shotgun (WGS) entry which is preliminary data.</text>
</comment>
<protein>
    <submittedName>
        <fullName evidence="9">AEC family transporter</fullName>
    </submittedName>
</protein>
<dbReference type="GO" id="GO:0005886">
    <property type="term" value="C:plasma membrane"/>
    <property type="evidence" value="ECO:0007669"/>
    <property type="project" value="UniProtKB-SubCell"/>
</dbReference>
<keyword evidence="3" id="KW-0813">Transport</keyword>
<evidence type="ECO:0000256" key="7">
    <source>
        <dbReference type="ARBA" id="ARBA00023136"/>
    </source>
</evidence>
<feature type="transmembrane region" description="Helical" evidence="8">
    <location>
        <begin position="59"/>
        <end position="81"/>
    </location>
</feature>
<feature type="transmembrane region" description="Helical" evidence="8">
    <location>
        <begin position="34"/>
        <end position="53"/>
    </location>
</feature>
<evidence type="ECO:0000256" key="1">
    <source>
        <dbReference type="ARBA" id="ARBA00004651"/>
    </source>
</evidence>
<accession>A0A7Y3SXZ9</accession>
<comment type="similarity">
    <text evidence="2">Belongs to the auxin efflux carrier (TC 2.A.69) family.</text>
</comment>
<evidence type="ECO:0000256" key="4">
    <source>
        <dbReference type="ARBA" id="ARBA00022475"/>
    </source>
</evidence>
<keyword evidence="6 8" id="KW-1133">Transmembrane helix</keyword>
<dbReference type="InterPro" id="IPR004776">
    <property type="entry name" value="Mem_transp_PIN-like"/>
</dbReference>
<evidence type="ECO:0000256" key="3">
    <source>
        <dbReference type="ARBA" id="ARBA00022448"/>
    </source>
</evidence>
<proteinExistence type="inferred from homology"/>
<feature type="transmembrane region" description="Helical" evidence="8">
    <location>
        <begin position="279"/>
        <end position="300"/>
    </location>
</feature>
<sequence length="301" mass="33309">MNVIIAKAITLMTIILTGYIFKKINILKKQDFEVISSIVLKLTLPCAIIAHLNGTKLSFEMLFIIIIGFGFNIFLVIAGYFMRKNKTDKSFSMLNLSGFNIGNFTLPFVSGVFSSTSVLATCMFDAGNSIMCLGMTYGFASAIQDPSSKFDYKIVFKKVVSSVPVCTYMFMIVLSICNIIIPSNLIIFAQTIGSANTFLSMLMIGIAIEVHFNKKIISLIWKHIMVRYSICGLLALFIFFMAPISLEMRQTIVILLFSPITSLATVYTQKLGGNTELSACINSISIIFSVIIITVLILLFS</sequence>
<evidence type="ECO:0000313" key="9">
    <source>
        <dbReference type="EMBL" id="NNU77424.1"/>
    </source>
</evidence>
<dbReference type="PANTHER" id="PTHR36838:SF3">
    <property type="entry name" value="TRANSPORTER AUXIN EFFLUX CARRIER EC FAMILY"/>
    <property type="match status" value="1"/>
</dbReference>
<comment type="subcellular location">
    <subcellularLocation>
        <location evidence="1">Cell membrane</location>
        <topology evidence="1">Multi-pass membrane protein</topology>
    </subcellularLocation>
</comment>
<keyword evidence="5 8" id="KW-0812">Transmembrane</keyword>
<reference evidence="9 10" key="1">
    <citation type="submission" date="2020-05" db="EMBL/GenBank/DDBJ databases">
        <title>Complete genome of Clostridium estertheticum subspecies estertheticum, isolated from Vacuum packed lamb meat from New Zealand imported to Switzerland.</title>
        <authorList>
            <person name="Wambui J."/>
            <person name="Stevens M.J.A."/>
            <person name="Stephan R."/>
        </authorList>
    </citation>
    <scope>NUCLEOTIDE SEQUENCE [LARGE SCALE GENOMIC DNA]</scope>
    <source>
        <strain evidence="9 10">CEST001</strain>
    </source>
</reference>
<dbReference type="Gene3D" id="1.20.1530.20">
    <property type="match status" value="1"/>
</dbReference>
<dbReference type="Proteomes" id="UP000531659">
    <property type="component" value="Unassembled WGS sequence"/>
</dbReference>
<evidence type="ECO:0000256" key="2">
    <source>
        <dbReference type="ARBA" id="ARBA00010145"/>
    </source>
</evidence>
<feature type="transmembrane region" description="Helical" evidence="8">
    <location>
        <begin position="159"/>
        <end position="181"/>
    </location>
</feature>